<evidence type="ECO:0000259" key="2">
    <source>
        <dbReference type="PROSITE" id="PS50975"/>
    </source>
</evidence>
<organism evidence="3 4">
    <name type="scientific">Streptomyces lunalinharesii</name>
    <dbReference type="NCBI Taxonomy" id="333384"/>
    <lineage>
        <taxon>Bacteria</taxon>
        <taxon>Bacillati</taxon>
        <taxon>Actinomycetota</taxon>
        <taxon>Actinomycetes</taxon>
        <taxon>Kitasatosporales</taxon>
        <taxon>Streptomycetaceae</taxon>
        <taxon>Streptomyces</taxon>
    </lineage>
</organism>
<dbReference type="InterPro" id="IPR011761">
    <property type="entry name" value="ATP-grasp"/>
</dbReference>
<keyword evidence="1" id="KW-0067">ATP-binding</keyword>
<reference evidence="3 4" key="1">
    <citation type="journal article" date="2019" name="Int. J. Syst. Evol. Microbiol.">
        <title>The Global Catalogue of Microorganisms (GCM) 10K type strain sequencing project: providing services to taxonomists for standard genome sequencing and annotation.</title>
        <authorList>
            <consortium name="The Broad Institute Genomics Platform"/>
            <consortium name="The Broad Institute Genome Sequencing Center for Infectious Disease"/>
            <person name="Wu L."/>
            <person name="Ma J."/>
        </authorList>
    </citation>
    <scope>NUCLEOTIDE SEQUENCE [LARGE SCALE GENOMIC DNA]</scope>
    <source>
        <strain evidence="3 4">JCM 16374</strain>
    </source>
</reference>
<dbReference type="Proteomes" id="UP001500994">
    <property type="component" value="Unassembled WGS sequence"/>
</dbReference>
<dbReference type="Pfam" id="PF02655">
    <property type="entry name" value="ATP-grasp_3"/>
    <property type="match status" value="1"/>
</dbReference>
<dbReference type="SUPFAM" id="SSF56059">
    <property type="entry name" value="Glutathione synthetase ATP-binding domain-like"/>
    <property type="match status" value="1"/>
</dbReference>
<gene>
    <name evidence="3" type="ORF">GCM10009864_64420</name>
</gene>
<proteinExistence type="predicted"/>
<dbReference type="EMBL" id="BAAARK010000030">
    <property type="protein sequence ID" value="GAA2682744.1"/>
    <property type="molecule type" value="Genomic_DNA"/>
</dbReference>
<dbReference type="InterPro" id="IPR003806">
    <property type="entry name" value="ATP-grasp_PylC-type"/>
</dbReference>
<dbReference type="RefSeq" id="WP_344582498.1">
    <property type="nucleotide sequence ID" value="NZ_BAAARK010000030.1"/>
</dbReference>
<keyword evidence="1" id="KW-0547">Nucleotide-binding</keyword>
<evidence type="ECO:0000313" key="3">
    <source>
        <dbReference type="EMBL" id="GAA2682744.1"/>
    </source>
</evidence>
<dbReference type="Gene3D" id="3.30.470.20">
    <property type="entry name" value="ATP-grasp fold, B domain"/>
    <property type="match status" value="1"/>
</dbReference>
<accession>A0ABN3SRT2</accession>
<keyword evidence="4" id="KW-1185">Reference proteome</keyword>
<evidence type="ECO:0000313" key="4">
    <source>
        <dbReference type="Proteomes" id="UP001500994"/>
    </source>
</evidence>
<feature type="domain" description="ATP-grasp" evidence="2">
    <location>
        <begin position="154"/>
        <end position="360"/>
    </location>
</feature>
<name>A0ABN3SRT2_9ACTN</name>
<evidence type="ECO:0000256" key="1">
    <source>
        <dbReference type="PROSITE-ProRule" id="PRU00409"/>
    </source>
</evidence>
<protein>
    <recommendedName>
        <fullName evidence="2">ATP-grasp domain-containing protein</fullName>
    </recommendedName>
</protein>
<comment type="caution">
    <text evidence="3">The sequence shown here is derived from an EMBL/GenBank/DDBJ whole genome shotgun (WGS) entry which is preliminary data.</text>
</comment>
<sequence>MTTPTLCVCNAVDTLHDFAVRADDVEQLLSECYAQQDQALFWGPLDKMLITYEPIGDLDWQRKFLEIDGVVNLSPAGRTGSLFADALADPELMAAVVAHAGPGRRLRLVPHTTTTDLWRFAEALRSTYGLVVELPESPPQQGLRDLLDTKTGLRDLATDLGLTHGPCRIPTGTHCSAKHELPAAVHGMLATGTPCIVKPDRGEASLGLLIFRPCDDDDVAARLAASTFYDEDQVVVEEFLDGDVCFPSVEYMVPADAPPHLCYTTDMLFEGATHLRGNVTARELRERWWYRPLTEGGQRLAEEMQRRGYRGRFGIDAIGRDGVVYLHDLNARRTGSSHVHEFGAHLIGPDYLDTHAVGNYDFYGLPTGLDLPDVLRLLGPLVASPRHAGRGVVPTELTDLRTGRLSCMFYAPNLAELHDLIVGVKAALSPDR</sequence>
<dbReference type="PROSITE" id="PS50975">
    <property type="entry name" value="ATP_GRASP"/>
    <property type="match status" value="1"/>
</dbReference>